<dbReference type="FunFam" id="2.10.25.10:FF:000425">
    <property type="entry name" value="Eyes shut homolog"/>
    <property type="match status" value="1"/>
</dbReference>
<evidence type="ECO:0000256" key="17">
    <source>
        <dbReference type="ARBA" id="ARBA00023180"/>
    </source>
</evidence>
<dbReference type="GO" id="GO:0048056">
    <property type="term" value="P:R3/R4 cell differentiation"/>
    <property type="evidence" value="ECO:0007669"/>
    <property type="project" value="UniProtKB-ARBA"/>
</dbReference>
<evidence type="ECO:0000256" key="11">
    <source>
        <dbReference type="ARBA" id="ARBA00022782"/>
    </source>
</evidence>
<evidence type="ECO:0000256" key="18">
    <source>
        <dbReference type="PROSITE-ProRule" id="PRU00076"/>
    </source>
</evidence>
<evidence type="ECO:0000256" key="1">
    <source>
        <dbReference type="ARBA" id="ARBA00004479"/>
    </source>
</evidence>
<dbReference type="SMART" id="SM00051">
    <property type="entry name" value="DSL"/>
    <property type="match status" value="1"/>
</dbReference>
<keyword evidence="14 20" id="KW-1133">Transmembrane helix</keyword>
<dbReference type="Gene3D" id="2.60.40.3510">
    <property type="match status" value="1"/>
</dbReference>
<dbReference type="KEGG" id="tut:107365922"/>
<dbReference type="GO" id="GO:0042063">
    <property type="term" value="P:gliogenesis"/>
    <property type="evidence" value="ECO:0007669"/>
    <property type="project" value="UniProtKB-ARBA"/>
</dbReference>
<dbReference type="SUPFAM" id="SSF57196">
    <property type="entry name" value="EGF/Laminin"/>
    <property type="match status" value="4"/>
</dbReference>
<evidence type="ECO:0000256" key="7">
    <source>
        <dbReference type="ARBA" id="ARBA00022536"/>
    </source>
</evidence>
<dbReference type="PROSITE" id="PS01186">
    <property type="entry name" value="EGF_2"/>
    <property type="match status" value="7"/>
</dbReference>
<evidence type="ECO:0000256" key="4">
    <source>
        <dbReference type="ARBA" id="ARBA00022473"/>
    </source>
</evidence>
<dbReference type="GO" id="GO:0005886">
    <property type="term" value="C:plasma membrane"/>
    <property type="evidence" value="ECO:0007669"/>
    <property type="project" value="UniProtKB-ARBA"/>
</dbReference>
<dbReference type="FunFam" id="2.10.25.10:FF:000018">
    <property type="entry name" value="Delta-like 1"/>
    <property type="match status" value="1"/>
</dbReference>
<dbReference type="PROSITE" id="PS51051">
    <property type="entry name" value="DSL"/>
    <property type="match status" value="1"/>
</dbReference>
<feature type="disulfide bond" evidence="19">
    <location>
        <begin position="236"/>
        <end position="248"/>
    </location>
</feature>
<dbReference type="EnsemblMetazoa" id="tetur01g02000.1">
    <property type="protein sequence ID" value="tetur01g02000.1"/>
    <property type="gene ID" value="tetur01g02000"/>
</dbReference>
<dbReference type="Gene3D" id="2.10.25.10">
    <property type="entry name" value="Laminin"/>
    <property type="match status" value="7"/>
</dbReference>
<feature type="disulfide bond" evidence="18">
    <location>
        <begin position="356"/>
        <end position="365"/>
    </location>
</feature>
<dbReference type="FunFam" id="2.10.25.10:FF:000230">
    <property type="entry name" value="Delta-like protein"/>
    <property type="match status" value="1"/>
</dbReference>
<accession>T1JQ57</accession>
<dbReference type="GO" id="GO:0009986">
    <property type="term" value="C:cell surface"/>
    <property type="evidence" value="ECO:0007669"/>
    <property type="project" value="UniProtKB-ARBA"/>
</dbReference>
<feature type="domain" description="EGF-like" evidence="24">
    <location>
        <begin position="488"/>
        <end position="525"/>
    </location>
</feature>
<feature type="disulfide bond" evidence="18">
    <location>
        <begin position="556"/>
        <end position="565"/>
    </location>
</feature>
<sequence>MFHLISKVFLFIIFFQRISADGIFEISLTLSNVIEKDAEGNCCDNKPSLSPLLSSLTSSPSSSSPSSSPLSSIPSSSVSPSPLTSTFTSMYNNNNNIQINNNNQTRGIRPTPKCRVKCNTSFKICLRHYERTVAYNGDCSYGEVIVAPNEYSKIHQIKFNFTWMRDFSLILEAFHTSGSGRYATKKRLLLHSFQEAIEVSPDWKEETIRTNQTTITAKIRVLCDRYYYGKDCSQKCSPRNDRYGHYECDEKGKKCLSGWKGDYCDIPICAEGCRNGTCKTPGKCDCSEGYEGALCDKCRVYPGCQHGSCKKPWECNCEDGWGGSFCDKDLNYCTRHRPCVNGLCFNTGQGSYTCECVLGFTGVNCDIPVSDCSTAPCRNGGTCSQSPPGSNYTCDCPLGFTGLNCEKPISASCNLKPCENGGTCSNGPSGYLCICPPGYSGVNCENRLNHCDQSPCLNGATCQPSRFSSSSYICNCRAGFNGTHCENNIDDCVSDSLCFNGGTCIDGDNSYTCLCNAGFTGPNCQSVIRSSDYCSSNPCSNGGQCTDLDNGFYCKCLPGYAGTDCSIRIREISEKFLEEDGPDPSFGNYLSKSQTAMISVILCIIPFVLLYILSLRRIRAQERQRYENEEAIRQNVENSAKKCLQNNVFTRS</sequence>
<dbReference type="Pfam" id="PF00008">
    <property type="entry name" value="EGF"/>
    <property type="match status" value="5"/>
</dbReference>
<evidence type="ECO:0000256" key="15">
    <source>
        <dbReference type="ARBA" id="ARBA00023136"/>
    </source>
</evidence>
<feature type="disulfide bond" evidence="18">
    <location>
        <begin position="476"/>
        <end position="485"/>
    </location>
</feature>
<dbReference type="PROSITE" id="PS50026">
    <property type="entry name" value="EGF_3"/>
    <property type="match status" value="7"/>
</dbReference>
<keyword evidence="5" id="KW-0963">Cytoplasm</keyword>
<organism evidence="26 27">
    <name type="scientific">Tetranychus urticae</name>
    <name type="common">Two-spotted spider mite</name>
    <dbReference type="NCBI Taxonomy" id="32264"/>
    <lineage>
        <taxon>Eukaryota</taxon>
        <taxon>Metazoa</taxon>
        <taxon>Ecdysozoa</taxon>
        <taxon>Arthropoda</taxon>
        <taxon>Chelicerata</taxon>
        <taxon>Arachnida</taxon>
        <taxon>Acari</taxon>
        <taxon>Acariformes</taxon>
        <taxon>Trombidiformes</taxon>
        <taxon>Prostigmata</taxon>
        <taxon>Eleutherengona</taxon>
        <taxon>Raphignathae</taxon>
        <taxon>Tetranychoidea</taxon>
        <taxon>Tetranychidae</taxon>
        <taxon>Tetranychus</taxon>
    </lineage>
</organism>
<feature type="region of interest" description="Disordered" evidence="21">
    <location>
        <begin position="53"/>
        <end position="78"/>
    </location>
</feature>
<dbReference type="AlphaFoldDB" id="T1JQ57"/>
<evidence type="ECO:0000256" key="13">
    <source>
        <dbReference type="ARBA" id="ARBA00022843"/>
    </source>
</evidence>
<dbReference type="CDD" id="cd00054">
    <property type="entry name" value="EGF_CA"/>
    <property type="match status" value="5"/>
</dbReference>
<dbReference type="GO" id="GO:0016330">
    <property type="term" value="P:second mitotic wave involved in compound eye morphogenesis"/>
    <property type="evidence" value="ECO:0007669"/>
    <property type="project" value="UniProtKB-ARBA"/>
</dbReference>
<dbReference type="PROSITE" id="PS00010">
    <property type="entry name" value="ASX_HYDROXYL"/>
    <property type="match status" value="3"/>
</dbReference>
<feature type="disulfide bond" evidence="18">
    <location>
        <begin position="515"/>
        <end position="524"/>
    </location>
</feature>
<evidence type="ECO:0000256" key="10">
    <source>
        <dbReference type="ARBA" id="ARBA00022737"/>
    </source>
</evidence>
<gene>
    <name evidence="26" type="primary">107365922</name>
</gene>
<evidence type="ECO:0000256" key="14">
    <source>
        <dbReference type="ARBA" id="ARBA00022989"/>
    </source>
</evidence>
<dbReference type="InterPro" id="IPR051022">
    <property type="entry name" value="Notch_Cell-Fate_Det"/>
</dbReference>
<dbReference type="Pfam" id="PF01414">
    <property type="entry name" value="DSL"/>
    <property type="match status" value="1"/>
</dbReference>
<dbReference type="GO" id="GO:0016318">
    <property type="term" value="P:ommatidial rotation"/>
    <property type="evidence" value="ECO:0007669"/>
    <property type="project" value="UniProtKB-ARBA"/>
</dbReference>
<keyword evidence="10 20" id="KW-0677">Repeat</keyword>
<dbReference type="InterPro" id="IPR000152">
    <property type="entry name" value="EGF-type_Asp/Asn_hydroxyl_site"/>
</dbReference>
<keyword evidence="11" id="KW-0221">Differentiation</keyword>
<feature type="disulfide bond" evidence="18">
    <location>
        <begin position="435"/>
        <end position="444"/>
    </location>
</feature>
<evidence type="ECO:0000256" key="19">
    <source>
        <dbReference type="PROSITE-ProRule" id="PRU00377"/>
    </source>
</evidence>
<dbReference type="GO" id="GO:0043208">
    <property type="term" value="F:glycosphingolipid binding"/>
    <property type="evidence" value="ECO:0007669"/>
    <property type="project" value="UniProtKB-ARBA"/>
</dbReference>
<dbReference type="Gene3D" id="2.10.25.140">
    <property type="match status" value="1"/>
</dbReference>
<dbReference type="Pfam" id="PF07657">
    <property type="entry name" value="MNNL"/>
    <property type="match status" value="1"/>
</dbReference>
<dbReference type="SUPFAM" id="SSF57184">
    <property type="entry name" value="Growth factor receptor domain"/>
    <property type="match status" value="1"/>
</dbReference>
<dbReference type="FunFam" id="2.10.25.10:FF:000012">
    <property type="entry name" value="Delta-like protein"/>
    <property type="match status" value="2"/>
</dbReference>
<feature type="disulfide bond" evidence="19">
    <location>
        <begin position="223"/>
        <end position="232"/>
    </location>
</feature>
<dbReference type="SMART" id="SM00181">
    <property type="entry name" value="EGF"/>
    <property type="match status" value="9"/>
</dbReference>
<evidence type="ECO:0000256" key="16">
    <source>
        <dbReference type="ARBA" id="ARBA00023157"/>
    </source>
</evidence>
<keyword evidence="12" id="KW-0106">Calcium</keyword>
<proteinExistence type="predicted"/>
<dbReference type="GO" id="GO:0048666">
    <property type="term" value="P:neuron development"/>
    <property type="evidence" value="ECO:0007669"/>
    <property type="project" value="UniProtKB-ARBA"/>
</dbReference>
<evidence type="ECO:0000256" key="8">
    <source>
        <dbReference type="ARBA" id="ARBA00022692"/>
    </source>
</evidence>
<feature type="chain" id="PRO_5004579874" description="Delta-like protein" evidence="23">
    <location>
        <begin position="21"/>
        <end position="652"/>
    </location>
</feature>
<dbReference type="InterPro" id="IPR001881">
    <property type="entry name" value="EGF-like_Ca-bd_dom"/>
</dbReference>
<dbReference type="EMBL" id="CAEY01000437">
    <property type="status" value="NOT_ANNOTATED_CDS"/>
    <property type="molecule type" value="Genomic_DNA"/>
</dbReference>
<keyword evidence="15 20" id="KW-0472">Membrane</keyword>
<evidence type="ECO:0000256" key="23">
    <source>
        <dbReference type="SAM" id="SignalP"/>
    </source>
</evidence>
<feature type="domain" description="EGF-like" evidence="24">
    <location>
        <begin position="368"/>
        <end position="406"/>
    </location>
</feature>
<evidence type="ECO:0000256" key="2">
    <source>
        <dbReference type="ARBA" id="ARBA00004496"/>
    </source>
</evidence>
<feature type="disulfide bond" evidence="18">
    <location>
        <begin position="377"/>
        <end position="394"/>
    </location>
</feature>
<keyword evidence="8 20" id="KW-0812">Transmembrane</keyword>
<dbReference type="GO" id="GO:0048018">
    <property type="term" value="F:receptor ligand activity"/>
    <property type="evidence" value="ECO:0007669"/>
    <property type="project" value="UniProtKB-ARBA"/>
</dbReference>
<feature type="disulfide bond" evidence="19">
    <location>
        <begin position="255"/>
        <end position="264"/>
    </location>
</feature>
<dbReference type="GO" id="GO:0046331">
    <property type="term" value="P:lateral inhibition"/>
    <property type="evidence" value="ECO:0007669"/>
    <property type="project" value="UniProtKB-ARBA"/>
</dbReference>
<feature type="transmembrane region" description="Helical" evidence="22">
    <location>
        <begin position="596"/>
        <end position="615"/>
    </location>
</feature>
<dbReference type="InterPro" id="IPR001774">
    <property type="entry name" value="DSL"/>
</dbReference>
<protein>
    <recommendedName>
        <fullName evidence="20">Delta-like protein</fullName>
    </recommendedName>
</protein>
<dbReference type="InterPro" id="IPR011651">
    <property type="entry name" value="Notch_ligand_N"/>
</dbReference>
<evidence type="ECO:0000256" key="20">
    <source>
        <dbReference type="RuleBase" id="RU280815"/>
    </source>
</evidence>
<feature type="domain" description="EGF-like" evidence="24">
    <location>
        <begin position="409"/>
        <end position="445"/>
    </location>
</feature>
<dbReference type="GO" id="GO:0005509">
    <property type="term" value="F:calcium ion binding"/>
    <property type="evidence" value="ECO:0007669"/>
    <property type="project" value="InterPro"/>
</dbReference>
<feature type="signal peptide" evidence="23">
    <location>
        <begin position="1"/>
        <end position="20"/>
    </location>
</feature>
<evidence type="ECO:0000256" key="5">
    <source>
        <dbReference type="ARBA" id="ARBA00022490"/>
    </source>
</evidence>
<evidence type="ECO:0000256" key="9">
    <source>
        <dbReference type="ARBA" id="ARBA00022729"/>
    </source>
</evidence>
<feature type="domain" description="EGF-like" evidence="24">
    <location>
        <begin position="265"/>
        <end position="296"/>
    </location>
</feature>
<name>T1JQ57_TETUR</name>
<dbReference type="PROSITE" id="PS00022">
    <property type="entry name" value="EGF_1"/>
    <property type="match status" value="7"/>
</dbReference>
<evidence type="ECO:0000256" key="6">
    <source>
        <dbReference type="ARBA" id="ARBA00022525"/>
    </source>
</evidence>
<keyword evidence="17" id="KW-0325">Glycoprotein</keyword>
<feature type="domain" description="DSL" evidence="25">
    <location>
        <begin position="221"/>
        <end position="264"/>
    </location>
</feature>
<dbReference type="SMART" id="SM00179">
    <property type="entry name" value="EGF_CA"/>
    <property type="match status" value="6"/>
</dbReference>
<dbReference type="GO" id="GO:0000902">
    <property type="term" value="P:cell morphogenesis"/>
    <property type="evidence" value="ECO:0007669"/>
    <property type="project" value="UniProtKB-ARBA"/>
</dbReference>
<comment type="caution">
    <text evidence="18">Lacks conserved residue(s) required for the propagation of feature annotation.</text>
</comment>
<keyword evidence="13" id="KW-0832">Ubl conjugation</keyword>
<keyword evidence="7 18" id="KW-0245">EGF-like domain</keyword>
<feature type="domain" description="EGF-like" evidence="24">
    <location>
        <begin position="329"/>
        <end position="366"/>
    </location>
</feature>
<dbReference type="OMA" id="THYMANI"/>
<dbReference type="PROSITE" id="PS01187">
    <property type="entry name" value="EGF_CA"/>
    <property type="match status" value="1"/>
</dbReference>
<dbReference type="GO" id="GO:0050769">
    <property type="term" value="P:positive regulation of neurogenesis"/>
    <property type="evidence" value="ECO:0007669"/>
    <property type="project" value="UniProtKB-ARBA"/>
</dbReference>
<dbReference type="GO" id="GO:0005576">
    <property type="term" value="C:extracellular region"/>
    <property type="evidence" value="ECO:0007669"/>
    <property type="project" value="UniProtKB-SubCell"/>
</dbReference>
<evidence type="ECO:0000259" key="24">
    <source>
        <dbReference type="PROSITE" id="PS50026"/>
    </source>
</evidence>
<dbReference type="PRINTS" id="PR00010">
    <property type="entry name" value="EGFBLOOD"/>
</dbReference>
<dbReference type="FunFam" id="2.10.25.140:FF:000001">
    <property type="entry name" value="Delta-like protein"/>
    <property type="match status" value="1"/>
</dbReference>
<dbReference type="Proteomes" id="UP000015104">
    <property type="component" value="Unassembled WGS sequence"/>
</dbReference>
<dbReference type="FunFam" id="2.10.25.10:FF:000004">
    <property type="entry name" value="Neurogenic locus notch 1"/>
    <property type="match status" value="1"/>
</dbReference>
<dbReference type="OrthoDB" id="283575at2759"/>
<dbReference type="Pfam" id="PF21700">
    <property type="entry name" value="EGF_DL_JAG"/>
    <property type="match status" value="1"/>
</dbReference>
<evidence type="ECO:0000313" key="26">
    <source>
        <dbReference type="EnsemblMetazoa" id="tetur01g02000.1"/>
    </source>
</evidence>
<dbReference type="GO" id="GO:0045179">
    <property type="term" value="C:apical cortex"/>
    <property type="evidence" value="ECO:0007669"/>
    <property type="project" value="UniProtKB-ARBA"/>
</dbReference>
<keyword evidence="27" id="KW-1185">Reference proteome</keyword>
<keyword evidence="16 18" id="KW-1015">Disulfide bond</keyword>
<dbReference type="InterPro" id="IPR009030">
    <property type="entry name" value="Growth_fac_rcpt_cys_sf"/>
</dbReference>
<dbReference type="GO" id="GO:0007219">
    <property type="term" value="P:Notch signaling pathway"/>
    <property type="evidence" value="ECO:0007669"/>
    <property type="project" value="InterPro"/>
</dbReference>
<feature type="domain" description="EGF-like" evidence="24">
    <location>
        <begin position="447"/>
        <end position="486"/>
    </location>
</feature>
<feature type="disulfide bond" evidence="18">
    <location>
        <begin position="396"/>
        <end position="405"/>
    </location>
</feature>
<feature type="domain" description="EGF-like" evidence="24">
    <location>
        <begin position="530"/>
        <end position="566"/>
    </location>
</feature>
<dbReference type="GO" id="GO:0030718">
    <property type="term" value="P:germ-line stem cell population maintenance"/>
    <property type="evidence" value="ECO:0007669"/>
    <property type="project" value="UniProtKB-ARBA"/>
</dbReference>
<evidence type="ECO:0000256" key="22">
    <source>
        <dbReference type="SAM" id="Phobius"/>
    </source>
</evidence>
<evidence type="ECO:0000259" key="25">
    <source>
        <dbReference type="PROSITE" id="PS51051"/>
    </source>
</evidence>
<keyword evidence="4 20" id="KW-0217">Developmental protein</keyword>
<dbReference type="InterPro" id="IPR000742">
    <property type="entry name" value="EGF"/>
</dbReference>
<evidence type="ECO:0000256" key="12">
    <source>
        <dbReference type="ARBA" id="ARBA00022837"/>
    </source>
</evidence>
<feature type="disulfide bond" evidence="18">
    <location>
        <begin position="286"/>
        <end position="295"/>
    </location>
</feature>
<comment type="function">
    <text evidence="20">Putative Notch ligand involved in the mediation of Notch signaling.</text>
</comment>
<dbReference type="HOGENOM" id="CLU_012574_1_1_1"/>
<dbReference type="InterPro" id="IPR018097">
    <property type="entry name" value="EGF_Ca-bd_CS"/>
</dbReference>
<dbReference type="eggNOG" id="KOG1217">
    <property type="taxonomic scope" value="Eukaryota"/>
</dbReference>
<evidence type="ECO:0000256" key="21">
    <source>
        <dbReference type="SAM" id="MobiDB-lite"/>
    </source>
</evidence>
<keyword evidence="9 20" id="KW-0732">Signal</keyword>
<dbReference type="FunFam" id="2.10.25.10:FF:000064">
    <property type="entry name" value="Delta-like protein"/>
    <property type="match status" value="1"/>
</dbReference>
<dbReference type="PANTHER" id="PTHR24049">
    <property type="entry name" value="CRUMBS FAMILY MEMBER"/>
    <property type="match status" value="1"/>
</dbReference>
<reference evidence="27" key="1">
    <citation type="submission" date="2011-08" db="EMBL/GenBank/DDBJ databases">
        <authorList>
            <person name="Rombauts S."/>
        </authorList>
    </citation>
    <scope>NUCLEOTIDE SEQUENCE</scope>
    <source>
        <strain evidence="27">London</strain>
    </source>
</reference>
<dbReference type="STRING" id="32264.T1JQ57"/>
<keyword evidence="6" id="KW-0964">Secreted</keyword>
<evidence type="ECO:0000256" key="3">
    <source>
        <dbReference type="ARBA" id="ARBA00004613"/>
    </source>
</evidence>
<reference evidence="26" key="2">
    <citation type="submission" date="2015-06" db="UniProtKB">
        <authorList>
            <consortium name="EnsemblMetazoa"/>
        </authorList>
    </citation>
    <scope>IDENTIFICATION</scope>
</reference>
<comment type="subcellular location">
    <subcellularLocation>
        <location evidence="2">Cytoplasm</location>
    </subcellularLocation>
    <subcellularLocation>
        <location evidence="1 20">Membrane</location>
        <topology evidence="1 20">Single-pass type I membrane protein</topology>
    </subcellularLocation>
    <subcellularLocation>
        <location evidence="3">Secreted</location>
    </subcellularLocation>
</comment>
<evidence type="ECO:0000313" key="27">
    <source>
        <dbReference type="Proteomes" id="UP000015104"/>
    </source>
</evidence>